<protein>
    <submittedName>
        <fullName evidence="3">Outer membrane murein-binding lipoprotein Lpp</fullName>
    </submittedName>
</protein>
<dbReference type="EMBL" id="JACHKZ010000022">
    <property type="protein sequence ID" value="MBB6579044.1"/>
    <property type="molecule type" value="Genomic_DNA"/>
</dbReference>
<keyword evidence="4" id="KW-1185">Reference proteome</keyword>
<reference evidence="3 4" key="1">
    <citation type="submission" date="2020-08" db="EMBL/GenBank/DDBJ databases">
        <title>Functional genomics of gut bacteria from endangered species of beetles.</title>
        <authorList>
            <person name="Carlos-Shanley C."/>
        </authorList>
    </citation>
    <scope>NUCLEOTIDE SEQUENCE [LARGE SCALE GENOMIC DNA]</scope>
    <source>
        <strain evidence="3 4">S00124</strain>
    </source>
</reference>
<dbReference type="Proteomes" id="UP000562492">
    <property type="component" value="Unassembled WGS sequence"/>
</dbReference>
<name>A0ABR6RIQ5_9BURK</name>
<feature type="signal peptide" evidence="2">
    <location>
        <begin position="1"/>
        <end position="25"/>
    </location>
</feature>
<feature type="compositionally biased region" description="Basic and acidic residues" evidence="1">
    <location>
        <begin position="38"/>
        <end position="49"/>
    </location>
</feature>
<sequence>MKRLNPLGATSALLAALLLAGCASGPSKEEQAATAKTEGAKAEEAKAAEAAKAAPAPVAPQATAQFADAKPNKFVQQSYATANGEGNSNFSVQFLKGNRVVYKAKADDGKQVLYRGTWKRTGNQIDVAAKDPKSDGAVNLSYEVRPELTSPAEQYKECKKFAPGLYPLNVNGSTDEDLSYSLWPEHMVKTNAAPCEPERKHGGKKRKQK</sequence>
<accession>A0ABR6RIQ5</accession>
<proteinExistence type="predicted"/>
<keyword evidence="2" id="KW-0732">Signal</keyword>
<dbReference type="RefSeq" id="WP_184710043.1">
    <property type="nucleotide sequence ID" value="NZ_JACHKZ010000022.1"/>
</dbReference>
<keyword evidence="3" id="KW-0449">Lipoprotein</keyword>
<feature type="region of interest" description="Disordered" evidence="1">
    <location>
        <begin position="190"/>
        <end position="209"/>
    </location>
</feature>
<evidence type="ECO:0000256" key="1">
    <source>
        <dbReference type="SAM" id="MobiDB-lite"/>
    </source>
</evidence>
<evidence type="ECO:0000313" key="4">
    <source>
        <dbReference type="Proteomes" id="UP000562492"/>
    </source>
</evidence>
<feature type="compositionally biased region" description="Low complexity" evidence="1">
    <location>
        <begin position="28"/>
        <end position="37"/>
    </location>
</feature>
<evidence type="ECO:0000256" key="2">
    <source>
        <dbReference type="SAM" id="SignalP"/>
    </source>
</evidence>
<dbReference type="PROSITE" id="PS51257">
    <property type="entry name" value="PROKAR_LIPOPROTEIN"/>
    <property type="match status" value="1"/>
</dbReference>
<feature type="compositionally biased region" description="Low complexity" evidence="1">
    <location>
        <begin position="50"/>
        <end position="65"/>
    </location>
</feature>
<evidence type="ECO:0000313" key="3">
    <source>
        <dbReference type="EMBL" id="MBB6579044.1"/>
    </source>
</evidence>
<feature type="region of interest" description="Disordered" evidence="1">
    <location>
        <begin position="28"/>
        <end position="65"/>
    </location>
</feature>
<comment type="caution">
    <text evidence="3">The sequence shown here is derived from an EMBL/GenBank/DDBJ whole genome shotgun (WGS) entry which is preliminary data.</text>
</comment>
<organism evidence="3 4">
    <name type="scientific">Comamonas odontotermitis</name>
    <dbReference type="NCBI Taxonomy" id="379895"/>
    <lineage>
        <taxon>Bacteria</taxon>
        <taxon>Pseudomonadati</taxon>
        <taxon>Pseudomonadota</taxon>
        <taxon>Betaproteobacteria</taxon>
        <taxon>Burkholderiales</taxon>
        <taxon>Comamonadaceae</taxon>
        <taxon>Comamonas</taxon>
    </lineage>
</organism>
<gene>
    <name evidence="3" type="ORF">HNP33_003154</name>
</gene>
<feature type="chain" id="PRO_5045164957" evidence="2">
    <location>
        <begin position="26"/>
        <end position="209"/>
    </location>
</feature>